<evidence type="ECO:0000313" key="2">
    <source>
        <dbReference type="Proteomes" id="UP000604046"/>
    </source>
</evidence>
<comment type="caution">
    <text evidence="1">The sequence shown here is derived from an EMBL/GenBank/DDBJ whole genome shotgun (WGS) entry which is preliminary data.</text>
</comment>
<protein>
    <submittedName>
        <fullName evidence="1">BCAT2 protein</fullName>
    </submittedName>
</protein>
<dbReference type="AlphaFoldDB" id="A0A812PBD6"/>
<sequence>MRRLSAALRPMLRTSRGVSVEARKSTAGELVEMPTQTAATVDRYGRGDRVVKLSLSGTKFLTLRSTLAHSAVLDDIVTRAEANEASRTNTRWRREVGLGAL</sequence>
<accession>A0A812PBD6</accession>
<dbReference type="EMBL" id="CAJNDS010002139">
    <property type="protein sequence ID" value="CAE7347765.1"/>
    <property type="molecule type" value="Genomic_DNA"/>
</dbReference>
<dbReference type="OrthoDB" id="1732691at2759"/>
<name>A0A812PBD6_9DINO</name>
<evidence type="ECO:0000313" key="1">
    <source>
        <dbReference type="EMBL" id="CAE7347765.1"/>
    </source>
</evidence>
<dbReference type="Proteomes" id="UP000604046">
    <property type="component" value="Unassembled WGS sequence"/>
</dbReference>
<gene>
    <name evidence="1" type="primary">BCAT2</name>
    <name evidence="1" type="ORF">SNAT2548_LOCUS18257</name>
</gene>
<keyword evidence="2" id="KW-1185">Reference proteome</keyword>
<reference evidence="1" key="1">
    <citation type="submission" date="2021-02" db="EMBL/GenBank/DDBJ databases">
        <authorList>
            <person name="Dougan E. K."/>
            <person name="Rhodes N."/>
            <person name="Thang M."/>
            <person name="Chan C."/>
        </authorList>
    </citation>
    <scope>NUCLEOTIDE SEQUENCE</scope>
</reference>
<organism evidence="1 2">
    <name type="scientific">Symbiodinium natans</name>
    <dbReference type="NCBI Taxonomy" id="878477"/>
    <lineage>
        <taxon>Eukaryota</taxon>
        <taxon>Sar</taxon>
        <taxon>Alveolata</taxon>
        <taxon>Dinophyceae</taxon>
        <taxon>Suessiales</taxon>
        <taxon>Symbiodiniaceae</taxon>
        <taxon>Symbiodinium</taxon>
    </lineage>
</organism>
<proteinExistence type="predicted"/>